<gene>
    <name evidence="10" type="ORF">F2Q69_00026175</name>
</gene>
<sequence length="616" mass="68619">MATLSLHSPTFFLLSLLLVIFILRQHLAVAGGCQYPPVIFNFGDSNSDTGGLAAGLGYTIGLPNGRSFFRRSTGRLSDGRLIIDFLCQSLNTSLLNPYLDSMVGSKFQNGANFAIVGSTTLPRYVPFVLHIQLMQFLHFKSRALELASTSDPLKEMMITENGFRTALYMIDIGQNDIADSFSKGLSYSQVVKHIPNVISEIKSAIKTLYDEGGRKFWVHNTGPLGCLPQKLSMVHSEALDKHGCLSSYNSAAKLFNEGLDHICRELRAELRDADIVYVDIYTIKYDLIANSTNHGFEKPLMACCGYGGPPYNYNVNITCGHGGSNSCDEGSRFISWDGIHYTETANAIVAMKNHSLLIGVFHFEIPSIKAQLLLRRAFRSSVTPSAKAKITHLSRTSQIHEARKLFDSCDSNSVSSWNSMVSEHFTNRMPREAQLLFDQMAERNITSWNGLMSGYMNNGEMEEARKVFDDDASHGRCGDVSKLSKGIRKSPGCSWTQVGDMAHAFARGGIHAEQEAIVKFLAEWDGLLREAGYNPDCYVEEEEKVDRLSERYHSERLAVAYGLLKIPEGVPLRVLKNLRVCRDCHAAIKLISKVKEKEIILRDAKRSHHFKNGECS</sequence>
<dbReference type="Pfam" id="PF01535">
    <property type="entry name" value="PPR"/>
    <property type="match status" value="2"/>
</dbReference>
<evidence type="ECO:0000256" key="3">
    <source>
        <dbReference type="ARBA" id="ARBA00022729"/>
    </source>
</evidence>
<dbReference type="Pfam" id="PF00657">
    <property type="entry name" value="Lipase_GDSL"/>
    <property type="match status" value="1"/>
</dbReference>
<evidence type="ECO:0000259" key="9">
    <source>
        <dbReference type="Pfam" id="PF14432"/>
    </source>
</evidence>
<dbReference type="PANTHER" id="PTHR22835:SF275">
    <property type="entry name" value="OS01G0331100 PROTEIN"/>
    <property type="match status" value="1"/>
</dbReference>
<feature type="repeat" description="PPR" evidence="7">
    <location>
        <begin position="413"/>
        <end position="447"/>
    </location>
</feature>
<dbReference type="GO" id="GO:0016788">
    <property type="term" value="F:hydrolase activity, acting on ester bonds"/>
    <property type="evidence" value="ECO:0007669"/>
    <property type="project" value="InterPro"/>
</dbReference>
<dbReference type="Gene3D" id="1.25.40.10">
    <property type="entry name" value="Tetratricopeptide repeat domain"/>
    <property type="match status" value="1"/>
</dbReference>
<dbReference type="EMBL" id="QGKX02000088">
    <property type="protein sequence ID" value="KAF3588083.1"/>
    <property type="molecule type" value="Genomic_DNA"/>
</dbReference>
<organism evidence="10 11">
    <name type="scientific">Brassica cretica</name>
    <name type="common">Mustard</name>
    <dbReference type="NCBI Taxonomy" id="69181"/>
    <lineage>
        <taxon>Eukaryota</taxon>
        <taxon>Viridiplantae</taxon>
        <taxon>Streptophyta</taxon>
        <taxon>Embryophyta</taxon>
        <taxon>Tracheophyta</taxon>
        <taxon>Spermatophyta</taxon>
        <taxon>Magnoliopsida</taxon>
        <taxon>eudicotyledons</taxon>
        <taxon>Gunneridae</taxon>
        <taxon>Pentapetalae</taxon>
        <taxon>rosids</taxon>
        <taxon>malvids</taxon>
        <taxon>Brassicales</taxon>
        <taxon>Brassicaceae</taxon>
        <taxon>Brassiceae</taxon>
        <taxon>Brassica</taxon>
    </lineage>
</organism>
<dbReference type="NCBIfam" id="TIGR00756">
    <property type="entry name" value="PPR"/>
    <property type="match status" value="1"/>
</dbReference>
<feature type="signal peptide" evidence="8">
    <location>
        <begin position="1"/>
        <end position="30"/>
    </location>
</feature>
<dbReference type="GO" id="GO:0008270">
    <property type="term" value="F:zinc ion binding"/>
    <property type="evidence" value="ECO:0007669"/>
    <property type="project" value="InterPro"/>
</dbReference>
<dbReference type="InterPro" id="IPR001087">
    <property type="entry name" value="GDSL"/>
</dbReference>
<dbReference type="Pfam" id="PF14432">
    <property type="entry name" value="DYW_deaminase"/>
    <property type="match status" value="1"/>
</dbReference>
<evidence type="ECO:0000313" key="11">
    <source>
        <dbReference type="Proteomes" id="UP000712600"/>
    </source>
</evidence>
<comment type="similarity">
    <text evidence="1">Belongs to the PPR family. PCMP-H subfamily.</text>
</comment>
<protein>
    <recommendedName>
        <fullName evidence="9">DYW domain-containing protein</fullName>
    </recommendedName>
</protein>
<proteinExistence type="inferred from homology"/>
<dbReference type="InterPro" id="IPR032867">
    <property type="entry name" value="DYW_dom"/>
</dbReference>
<dbReference type="GO" id="GO:0009570">
    <property type="term" value="C:chloroplast stroma"/>
    <property type="evidence" value="ECO:0007669"/>
    <property type="project" value="TreeGrafter"/>
</dbReference>
<evidence type="ECO:0000256" key="8">
    <source>
        <dbReference type="SAM" id="SignalP"/>
    </source>
</evidence>
<dbReference type="InterPro" id="IPR036514">
    <property type="entry name" value="SGNH_hydro_sf"/>
</dbReference>
<name>A0A8S9S5M8_BRACR</name>
<evidence type="ECO:0000256" key="6">
    <source>
        <dbReference type="ARBA" id="ARBA00023180"/>
    </source>
</evidence>
<dbReference type="InterPro" id="IPR035669">
    <property type="entry name" value="SGNH_plant_lipase-like"/>
</dbReference>
<dbReference type="Gene3D" id="3.40.50.1110">
    <property type="entry name" value="SGNH hydrolase"/>
    <property type="match status" value="1"/>
</dbReference>
<dbReference type="InterPro" id="IPR011990">
    <property type="entry name" value="TPR-like_helical_dom_sf"/>
</dbReference>
<reference evidence="10" key="1">
    <citation type="submission" date="2019-12" db="EMBL/GenBank/DDBJ databases">
        <title>Genome sequencing and annotation of Brassica cretica.</title>
        <authorList>
            <person name="Studholme D.J."/>
            <person name="Sarris P."/>
        </authorList>
    </citation>
    <scope>NUCLEOTIDE SEQUENCE</scope>
    <source>
        <strain evidence="10">PFS-109/04</strain>
        <tissue evidence="10">Leaf</tissue>
    </source>
</reference>
<evidence type="ECO:0000313" key="10">
    <source>
        <dbReference type="EMBL" id="KAF3588083.1"/>
    </source>
</evidence>
<evidence type="ECO:0000256" key="7">
    <source>
        <dbReference type="PROSITE-ProRule" id="PRU00708"/>
    </source>
</evidence>
<comment type="similarity">
    <text evidence="2">Belongs to the 'GDSL' lipolytic enzyme family.</text>
</comment>
<feature type="domain" description="DYW" evidence="9">
    <location>
        <begin position="539"/>
        <end position="616"/>
    </location>
</feature>
<dbReference type="PANTHER" id="PTHR22835">
    <property type="entry name" value="ZINC FINGER FYVE DOMAIN CONTAINING PROTEIN"/>
    <property type="match status" value="1"/>
</dbReference>
<dbReference type="Proteomes" id="UP000712600">
    <property type="component" value="Unassembled WGS sequence"/>
</dbReference>
<dbReference type="PROSITE" id="PS51375">
    <property type="entry name" value="PPR"/>
    <property type="match status" value="1"/>
</dbReference>
<keyword evidence="6" id="KW-0325">Glycoprotein</keyword>
<keyword evidence="4" id="KW-0677">Repeat</keyword>
<comment type="caution">
    <text evidence="10">The sequence shown here is derived from an EMBL/GenBank/DDBJ whole genome shotgun (WGS) entry which is preliminary data.</text>
</comment>
<dbReference type="FunFam" id="3.40.50.1110:FF:000009">
    <property type="entry name" value="GDSL esterase/lipase At1g09390"/>
    <property type="match status" value="1"/>
</dbReference>
<dbReference type="CDD" id="cd01837">
    <property type="entry name" value="SGNH_plant_lipase_like"/>
    <property type="match status" value="1"/>
</dbReference>
<evidence type="ECO:0000256" key="5">
    <source>
        <dbReference type="ARBA" id="ARBA00022801"/>
    </source>
</evidence>
<keyword evidence="5" id="KW-0378">Hydrolase</keyword>
<feature type="chain" id="PRO_5035843310" description="DYW domain-containing protein" evidence="8">
    <location>
        <begin position="31"/>
        <end position="616"/>
    </location>
</feature>
<evidence type="ECO:0000256" key="4">
    <source>
        <dbReference type="ARBA" id="ARBA00022737"/>
    </source>
</evidence>
<dbReference type="InterPro" id="IPR002885">
    <property type="entry name" value="PPR_rpt"/>
</dbReference>
<accession>A0A8S9S5M8</accession>
<keyword evidence="3 8" id="KW-0732">Signal</keyword>
<dbReference type="AlphaFoldDB" id="A0A8S9S5M8"/>
<evidence type="ECO:0000256" key="2">
    <source>
        <dbReference type="ARBA" id="ARBA00008668"/>
    </source>
</evidence>
<evidence type="ECO:0000256" key="1">
    <source>
        <dbReference type="ARBA" id="ARBA00006643"/>
    </source>
</evidence>
<dbReference type="SUPFAM" id="SSF52266">
    <property type="entry name" value="SGNH hydrolase"/>
    <property type="match status" value="1"/>
</dbReference>